<comment type="similarity">
    <text evidence="1">Belongs to the glycosyltransferase 2 family.</text>
</comment>
<proteinExistence type="inferred from homology"/>
<dbReference type="CDD" id="cd00761">
    <property type="entry name" value="Glyco_tranf_GTA_type"/>
    <property type="match status" value="1"/>
</dbReference>
<dbReference type="InterPro" id="IPR001173">
    <property type="entry name" value="Glyco_trans_2-like"/>
</dbReference>
<gene>
    <name evidence="5" type="ORF">A7K91_06205</name>
</gene>
<sequence length="412" mass="47035">MDKLISIVVPIYNVEPYIRQCIESILSQTYKNIEIILVNDGSTDGCGKICDEYASSDSRIKVIHQNNKGLVSARKAGISIAKGEYVGAVDGDDWIEPQMYEALLLLAYTSGAAVVDSGIIDTYSVGDDYSESYRFSNFNEGYYCGEDFERSIIPKLMYTGSFFKQGIYPYIFSKLIKREVLFEYQMQVNESSFMGEDASCIYPSIVKSESLYVTHQCFYHYRVVYNSLKRTSVKNAAQIIKGRIADWKGIFDQSKYRHTLNSQLVYYAMYLLVWKAPSVFENDEMKCLIPYGGIDKGSKIVLYGAGAVGIQLYNYIASSNCCEIIYWADKNYDTFADLSVKSPTRIIDVDFDYLVIAIFNRKAYVSAKNDLILMGVDERKIRWIDEKYIENPRVLIEQCLVKDVFEEECSHG</sequence>
<dbReference type="Gene3D" id="3.90.550.10">
    <property type="entry name" value="Spore Coat Polysaccharide Biosynthesis Protein SpsA, Chain A"/>
    <property type="match status" value="1"/>
</dbReference>
<keyword evidence="3" id="KW-0808">Transferase</keyword>
<dbReference type="Proteomes" id="UP000092024">
    <property type="component" value="Unassembled WGS sequence"/>
</dbReference>
<dbReference type="InterPro" id="IPR029044">
    <property type="entry name" value="Nucleotide-diphossugar_trans"/>
</dbReference>
<evidence type="ECO:0000259" key="4">
    <source>
        <dbReference type="Pfam" id="PF00535"/>
    </source>
</evidence>
<name>A0A1A5YD77_9BACL</name>
<keyword evidence="2" id="KW-0328">Glycosyltransferase</keyword>
<evidence type="ECO:0000313" key="6">
    <source>
        <dbReference type="Proteomes" id="UP000092024"/>
    </source>
</evidence>
<comment type="caution">
    <text evidence="5">The sequence shown here is derived from an EMBL/GenBank/DDBJ whole genome shotgun (WGS) entry which is preliminary data.</text>
</comment>
<evidence type="ECO:0000313" key="5">
    <source>
        <dbReference type="EMBL" id="OBR63544.1"/>
    </source>
</evidence>
<dbReference type="AlphaFoldDB" id="A0A1A5YD77"/>
<dbReference type="PANTHER" id="PTHR22916:SF51">
    <property type="entry name" value="GLYCOSYLTRANSFERASE EPSH-RELATED"/>
    <property type="match status" value="1"/>
</dbReference>
<evidence type="ECO:0000256" key="1">
    <source>
        <dbReference type="ARBA" id="ARBA00006739"/>
    </source>
</evidence>
<dbReference type="SUPFAM" id="SSF53448">
    <property type="entry name" value="Nucleotide-diphospho-sugar transferases"/>
    <property type="match status" value="1"/>
</dbReference>
<protein>
    <recommendedName>
        <fullName evidence="4">Glycosyltransferase 2-like domain-containing protein</fullName>
    </recommendedName>
</protein>
<organism evidence="5 6">
    <name type="scientific">Paenibacillus oryzae</name>
    <dbReference type="NCBI Taxonomy" id="1844972"/>
    <lineage>
        <taxon>Bacteria</taxon>
        <taxon>Bacillati</taxon>
        <taxon>Bacillota</taxon>
        <taxon>Bacilli</taxon>
        <taxon>Bacillales</taxon>
        <taxon>Paenibacillaceae</taxon>
        <taxon>Paenibacillus</taxon>
    </lineage>
</organism>
<dbReference type="RefSeq" id="WP_068685971.1">
    <property type="nucleotide sequence ID" value="NZ_LYPA01000071.1"/>
</dbReference>
<dbReference type="OrthoDB" id="396512at2"/>
<evidence type="ECO:0000256" key="3">
    <source>
        <dbReference type="ARBA" id="ARBA00022679"/>
    </source>
</evidence>
<evidence type="ECO:0000256" key="2">
    <source>
        <dbReference type="ARBA" id="ARBA00022676"/>
    </source>
</evidence>
<reference evidence="5 6" key="1">
    <citation type="submission" date="2016-05" db="EMBL/GenBank/DDBJ databases">
        <title>Paenibacillus oryzae. sp. nov., isolated from the rice root.</title>
        <authorList>
            <person name="Zhang J."/>
            <person name="Zhang X."/>
        </authorList>
    </citation>
    <scope>NUCLEOTIDE SEQUENCE [LARGE SCALE GENOMIC DNA]</scope>
    <source>
        <strain evidence="5 6">1DrF-4</strain>
    </source>
</reference>
<dbReference type="GO" id="GO:0016757">
    <property type="term" value="F:glycosyltransferase activity"/>
    <property type="evidence" value="ECO:0007669"/>
    <property type="project" value="UniProtKB-KW"/>
</dbReference>
<accession>A0A1A5YD77</accession>
<feature type="domain" description="Glycosyltransferase 2-like" evidence="4">
    <location>
        <begin position="6"/>
        <end position="165"/>
    </location>
</feature>
<dbReference type="PANTHER" id="PTHR22916">
    <property type="entry name" value="GLYCOSYLTRANSFERASE"/>
    <property type="match status" value="1"/>
</dbReference>
<dbReference type="Pfam" id="PF00535">
    <property type="entry name" value="Glycos_transf_2"/>
    <property type="match status" value="1"/>
</dbReference>
<dbReference type="Gene3D" id="3.40.50.720">
    <property type="entry name" value="NAD(P)-binding Rossmann-like Domain"/>
    <property type="match status" value="1"/>
</dbReference>
<keyword evidence="6" id="KW-1185">Reference proteome</keyword>
<dbReference type="STRING" id="1844972.A7K91_06205"/>
<dbReference type="EMBL" id="LYPA01000071">
    <property type="protein sequence ID" value="OBR63544.1"/>
    <property type="molecule type" value="Genomic_DNA"/>
</dbReference>